<dbReference type="SUPFAM" id="SSF52058">
    <property type="entry name" value="L domain-like"/>
    <property type="match status" value="1"/>
</dbReference>
<dbReference type="Pfam" id="PF12733">
    <property type="entry name" value="Cadherin-like"/>
    <property type="match status" value="1"/>
</dbReference>
<evidence type="ECO:0000256" key="4">
    <source>
        <dbReference type="SAM" id="Phobius"/>
    </source>
</evidence>
<dbReference type="InterPro" id="IPR001611">
    <property type="entry name" value="Leu-rich_rpt"/>
</dbReference>
<keyword evidence="8" id="KW-1185">Reference proteome</keyword>
<keyword evidence="5" id="KW-0732">Signal</keyword>
<evidence type="ECO:0000313" key="8">
    <source>
        <dbReference type="Proteomes" id="UP001489509"/>
    </source>
</evidence>
<accession>A0ABV1E303</accession>
<dbReference type="InterPro" id="IPR050836">
    <property type="entry name" value="SDS22/Internalin_LRR"/>
</dbReference>
<dbReference type="PROSITE" id="PS51450">
    <property type="entry name" value="LRR"/>
    <property type="match status" value="3"/>
</dbReference>
<dbReference type="PANTHER" id="PTHR46652">
    <property type="entry name" value="LEUCINE-RICH REPEAT AND IQ DOMAIN-CONTAINING PROTEIN 1-RELATED"/>
    <property type="match status" value="1"/>
</dbReference>
<protein>
    <submittedName>
        <fullName evidence="7">Cadherin-like beta sandwich domain-containing protein</fullName>
    </submittedName>
</protein>
<dbReference type="InterPro" id="IPR032675">
    <property type="entry name" value="LRR_dom_sf"/>
</dbReference>
<keyword evidence="4" id="KW-0812">Transmembrane</keyword>
<dbReference type="InterPro" id="IPR025883">
    <property type="entry name" value="Cadherin-like_domain"/>
</dbReference>
<feature type="chain" id="PRO_5045649908" evidence="5">
    <location>
        <begin position="25"/>
        <end position="1311"/>
    </location>
</feature>
<feature type="transmembrane region" description="Helical" evidence="4">
    <location>
        <begin position="1275"/>
        <end position="1296"/>
    </location>
</feature>
<comment type="caution">
    <text evidence="7">The sequence shown here is derived from an EMBL/GenBank/DDBJ whole genome shotgun (WGS) entry which is preliminary data.</text>
</comment>
<feature type="region of interest" description="Disordered" evidence="3">
    <location>
        <begin position="1225"/>
        <end position="1272"/>
    </location>
</feature>
<feature type="compositionally biased region" description="Low complexity" evidence="3">
    <location>
        <begin position="1226"/>
        <end position="1272"/>
    </location>
</feature>
<feature type="signal peptide" evidence="5">
    <location>
        <begin position="1"/>
        <end position="24"/>
    </location>
</feature>
<keyword evidence="4" id="KW-1133">Transmembrane helix</keyword>
<name>A0ABV1E303_9FIRM</name>
<feature type="region of interest" description="Disordered" evidence="3">
    <location>
        <begin position="466"/>
        <end position="595"/>
    </location>
</feature>
<keyword evidence="4" id="KW-0472">Membrane</keyword>
<dbReference type="Gene3D" id="3.80.10.10">
    <property type="entry name" value="Ribonuclease Inhibitor"/>
    <property type="match status" value="2"/>
</dbReference>
<dbReference type="Proteomes" id="UP001489509">
    <property type="component" value="Unassembled WGS sequence"/>
</dbReference>
<evidence type="ECO:0000256" key="2">
    <source>
        <dbReference type="ARBA" id="ARBA00022737"/>
    </source>
</evidence>
<evidence type="ECO:0000256" key="1">
    <source>
        <dbReference type="ARBA" id="ARBA00022614"/>
    </source>
</evidence>
<dbReference type="EMBL" id="JBBMFD010000035">
    <property type="protein sequence ID" value="MEQ2441685.1"/>
    <property type="molecule type" value="Genomic_DNA"/>
</dbReference>
<keyword evidence="1" id="KW-0433">Leucine-rich repeat</keyword>
<sequence length="1311" mass="137093">MKRSLSLLLCVLVLLTGISGLVFAADSGSVNIADPTLAAAVRRELGLSPSDSLTLTELRRLEVLDVSGQSIVSFAGLESAVNLRRLTAANCQLQDTTALTGMTGLEALDLSGNTLTDLSFLTDAHQLQQLYLKGTSLTSVSGLEKVASSLLVLDVSQNQVADLSPLAGLSKLTMLDVSDNPATDLSPITGFGKLGVLYANSLSLSSVSGISSLAGLKSLQLKNNAIADLSPLLSLESLMDLDVTANPLDFTSENSSKDAIAVLESKGVLVQYDPPEEEKPILSNKLKSLSVKDVALDRPFDPDGESDTYSCTVPYETASLTITAVAQDSEATVRIYNNALVPGETTDVIVEVSRDGVDPRKYTIAATRENKAPDPVAPPSNKLTALAVDGAELDPPFDPESENLEYSCTVPYETTTLSVVAKAEHPDAVIMVYNNTLLAGKTTDVKVAVSLAGVGTRNYVIHATREAAPPTPSEPSSSEPEPSVPSSSQSPSSSEQNPSQPSSVPSSSSQPGSSSAPGSSSQGSGGSSTEASSKPSGSSQGGNSSNSGSSSSPSDSHAPSPSDPGVSSQSPSLNTNPPSGSSGSQPTQEPDPVKTYSTKLSSLTVLGASDSSYRQAVPVQEDSILLTCTVPSSVSQIDIDAACIDEEASISVIGRELPPGKTVPVFIGVSHPQLRTRFYILLVTREAEETTAAGLSLPSDVASTRLKELSVAEASLSTAYSMYNPFETYSCIVPAETDALTIQAAPADDKATVTIENNDLKPGATTTVRVTVSREGLPSRHYEIKVTRPAPPVQTPSAQPEATASNRLAELAIAGVTLDYPFRVQNRGETYTCTVPYDMNALDIKAVAADPEATVTILNNVLVIGQTTTVSIKVQRAGLPTLYYSILATRPASPGGGTGGTSSTPADSSATSNKLKELSVRGVEFDFPFRENNPGETYACIVPASMSALDITAVPVDPNAKVKILFNSLEPGKTTNVVIAVTPVRGDTLYYTIKATRPATRAVPSGAPPTMTPTAQKALPAQVTPVTLSGHSNKLKSLEIEGATFVGVPFRPTNSGEDYEIIAPAGATELKITAVPMDSEATVKVYRNQLTPGTSSTVSIGVSHPGMDTLFYTLRVTVPAGEASSSKAPVVNTGVNALKSLSVEEAQISPVYSTEDTMRIYYCTVPHHVESLTINAVPFEEDAKVTITGNNLVAGQETAVTVSVARHGKTTQNYIIMATREEGYVPQSQQEASSLPESSLPPSEPLPESSTPSLPEEPSQDSASSRPPANSSRSALGISIAILLISAAVAVTVVFFNQRPKQKKKFPKNKE</sequence>
<evidence type="ECO:0000256" key="5">
    <source>
        <dbReference type="SAM" id="SignalP"/>
    </source>
</evidence>
<feature type="compositionally biased region" description="Low complexity" evidence="3">
    <location>
        <begin position="901"/>
        <end position="912"/>
    </location>
</feature>
<feature type="compositionally biased region" description="Low complexity" evidence="3">
    <location>
        <begin position="474"/>
        <end position="588"/>
    </location>
</feature>
<proteinExistence type="predicted"/>
<dbReference type="PANTHER" id="PTHR46652:SF7">
    <property type="entry name" value="LEUCINE-RICH REPEAT AND IQ DOMAIN-CONTAINING PROTEIN 1"/>
    <property type="match status" value="1"/>
</dbReference>
<reference evidence="7 8" key="1">
    <citation type="submission" date="2024-03" db="EMBL/GenBank/DDBJ databases">
        <title>Human intestinal bacterial collection.</title>
        <authorList>
            <person name="Pauvert C."/>
            <person name="Hitch T.C.A."/>
            <person name="Clavel T."/>
        </authorList>
    </citation>
    <scope>NUCLEOTIDE SEQUENCE [LARGE SCALE GENOMIC DNA]</scope>
    <source>
        <strain evidence="7 8">CLA-JM-H44</strain>
    </source>
</reference>
<feature type="domain" description="Cadherin-like beta-sandwich-like" evidence="6">
    <location>
        <begin position="286"/>
        <end position="368"/>
    </location>
</feature>
<dbReference type="RefSeq" id="WP_349220929.1">
    <property type="nucleotide sequence ID" value="NZ_JBBMFD010000035.1"/>
</dbReference>
<organism evidence="7 8">
    <name type="scientific">Solibaculum intestinale</name>
    <dbReference type="NCBI Taxonomy" id="3133165"/>
    <lineage>
        <taxon>Bacteria</taxon>
        <taxon>Bacillati</taxon>
        <taxon>Bacillota</taxon>
        <taxon>Clostridia</taxon>
        <taxon>Eubacteriales</taxon>
        <taxon>Oscillospiraceae</taxon>
        <taxon>Solibaculum</taxon>
    </lineage>
</organism>
<feature type="region of interest" description="Disordered" evidence="3">
    <location>
        <begin position="893"/>
        <end position="913"/>
    </location>
</feature>
<evidence type="ECO:0000259" key="6">
    <source>
        <dbReference type="Pfam" id="PF12733"/>
    </source>
</evidence>
<keyword evidence="2" id="KW-0677">Repeat</keyword>
<gene>
    <name evidence="7" type="ORF">WMO26_12680</name>
</gene>
<evidence type="ECO:0000256" key="3">
    <source>
        <dbReference type="SAM" id="MobiDB-lite"/>
    </source>
</evidence>
<evidence type="ECO:0000313" key="7">
    <source>
        <dbReference type="EMBL" id="MEQ2441685.1"/>
    </source>
</evidence>